<name>A0A382Z450_9ZZZZ</name>
<proteinExistence type="predicted"/>
<organism evidence="1">
    <name type="scientific">marine metagenome</name>
    <dbReference type="NCBI Taxonomy" id="408172"/>
    <lineage>
        <taxon>unclassified sequences</taxon>
        <taxon>metagenomes</taxon>
        <taxon>ecological metagenomes</taxon>
    </lineage>
</organism>
<reference evidence="1" key="1">
    <citation type="submission" date="2018-05" db="EMBL/GenBank/DDBJ databases">
        <authorList>
            <person name="Lanie J.A."/>
            <person name="Ng W.-L."/>
            <person name="Kazmierczak K.M."/>
            <person name="Andrzejewski T.M."/>
            <person name="Davidsen T.M."/>
            <person name="Wayne K.J."/>
            <person name="Tettelin H."/>
            <person name="Glass J.I."/>
            <person name="Rusch D."/>
            <person name="Podicherti R."/>
            <person name="Tsui H.-C.T."/>
            <person name="Winkler M.E."/>
        </authorList>
    </citation>
    <scope>NUCLEOTIDE SEQUENCE</scope>
</reference>
<evidence type="ECO:0000313" key="1">
    <source>
        <dbReference type="EMBL" id="SVD89989.1"/>
    </source>
</evidence>
<sequence length="63" mass="7065">MRTIIALILAALFLGGPAVAFTLHVQDNQKVTECANNLIQLWKMQHNYMVQYGGSHKLLPLET</sequence>
<feature type="non-terminal residue" evidence="1">
    <location>
        <position position="63"/>
    </location>
</feature>
<protein>
    <submittedName>
        <fullName evidence="1">Uncharacterized protein</fullName>
    </submittedName>
</protein>
<accession>A0A382Z450</accession>
<dbReference type="AlphaFoldDB" id="A0A382Z450"/>
<gene>
    <name evidence="1" type="ORF">METZ01_LOCUS442843</name>
</gene>
<dbReference type="EMBL" id="UINC01180669">
    <property type="protein sequence ID" value="SVD89989.1"/>
    <property type="molecule type" value="Genomic_DNA"/>
</dbReference>